<dbReference type="AlphaFoldDB" id="A0AAD5XIT2"/>
<comment type="caution">
    <text evidence="1">The sequence shown here is derived from an EMBL/GenBank/DDBJ whole genome shotgun (WGS) entry which is preliminary data.</text>
</comment>
<accession>A0AAD5XIT2</accession>
<reference evidence="1" key="1">
    <citation type="submission" date="2020-05" db="EMBL/GenBank/DDBJ databases">
        <title>Phylogenomic resolution of chytrid fungi.</title>
        <authorList>
            <person name="Stajich J.E."/>
            <person name="Amses K."/>
            <person name="Simmons R."/>
            <person name="Seto K."/>
            <person name="Myers J."/>
            <person name="Bonds A."/>
            <person name="Quandt C.A."/>
            <person name="Barry K."/>
            <person name="Liu P."/>
            <person name="Grigoriev I."/>
            <person name="Longcore J.E."/>
            <person name="James T.Y."/>
        </authorList>
    </citation>
    <scope>NUCLEOTIDE SEQUENCE</scope>
    <source>
        <strain evidence="1">JEL0513</strain>
    </source>
</reference>
<sequence length="130" mass="14998">MSSVSNNAMGPVLDADPEISDILSTHQIKHDAIHALHEKHKESTIHHFTDAHLHDHINSWKVLKHAEEQVAYGVNYFAKVQIGEDKTIHIRIHRQKSAEIYDFYSLHETIKHNEVTCIWAVDEPLVYFNA</sequence>
<name>A0AAD5XIT2_9FUNG</name>
<protein>
    <submittedName>
        <fullName evidence="1">Uncharacterized protein</fullName>
    </submittedName>
</protein>
<dbReference type="EMBL" id="JADGJH010000262">
    <property type="protein sequence ID" value="KAJ3132151.1"/>
    <property type="molecule type" value="Genomic_DNA"/>
</dbReference>
<evidence type="ECO:0000313" key="2">
    <source>
        <dbReference type="Proteomes" id="UP001211907"/>
    </source>
</evidence>
<dbReference type="Gene3D" id="3.10.450.10">
    <property type="match status" value="1"/>
</dbReference>
<evidence type="ECO:0000313" key="1">
    <source>
        <dbReference type="EMBL" id="KAJ3132151.1"/>
    </source>
</evidence>
<organism evidence="1 2">
    <name type="scientific">Physocladia obscura</name>
    <dbReference type="NCBI Taxonomy" id="109957"/>
    <lineage>
        <taxon>Eukaryota</taxon>
        <taxon>Fungi</taxon>
        <taxon>Fungi incertae sedis</taxon>
        <taxon>Chytridiomycota</taxon>
        <taxon>Chytridiomycota incertae sedis</taxon>
        <taxon>Chytridiomycetes</taxon>
        <taxon>Chytridiales</taxon>
        <taxon>Chytriomycetaceae</taxon>
        <taxon>Physocladia</taxon>
    </lineage>
</organism>
<keyword evidence="2" id="KW-1185">Reference proteome</keyword>
<dbReference type="Proteomes" id="UP001211907">
    <property type="component" value="Unassembled WGS sequence"/>
</dbReference>
<dbReference type="SUPFAM" id="SSF54403">
    <property type="entry name" value="Cystatin/monellin"/>
    <property type="match status" value="1"/>
</dbReference>
<gene>
    <name evidence="1" type="ORF">HK100_005619</name>
</gene>
<proteinExistence type="predicted"/>
<dbReference type="InterPro" id="IPR046350">
    <property type="entry name" value="Cystatin_sf"/>
</dbReference>